<proteinExistence type="predicted"/>
<dbReference type="RefSeq" id="WP_162658530.1">
    <property type="nucleotide sequence ID" value="NZ_LR593887.1"/>
</dbReference>
<dbReference type="InParanoid" id="A0A6C2YQ62"/>
<gene>
    <name evidence="2" type="ORF">GMBLW1_05090</name>
</gene>
<keyword evidence="1" id="KW-0732">Signal</keyword>
<dbReference type="Proteomes" id="UP000464378">
    <property type="component" value="Chromosome"/>
</dbReference>
<organism evidence="2">
    <name type="scientific">Tuwongella immobilis</name>
    <dbReference type="NCBI Taxonomy" id="692036"/>
    <lineage>
        <taxon>Bacteria</taxon>
        <taxon>Pseudomonadati</taxon>
        <taxon>Planctomycetota</taxon>
        <taxon>Planctomycetia</taxon>
        <taxon>Gemmatales</taxon>
        <taxon>Gemmataceae</taxon>
        <taxon>Tuwongella</taxon>
    </lineage>
</organism>
<name>A0A6C2YQ62_9BACT</name>
<feature type="chain" id="PRO_5036172812" description="DUF3352 domain-containing protein" evidence="1">
    <location>
        <begin position="22"/>
        <end position="531"/>
    </location>
</feature>
<dbReference type="AlphaFoldDB" id="A0A6C2YQ62"/>
<sequence length="531" mass="55854">MRMKWLAMVACVLSFGSGVRAEDSTQPTVLVKINSLDQWINKAKYFAQLADQGDQVEQFEGLIQAFKTEKGIYGIDTSRPIGFAASISENPTESPILVMLPVADEESVLGLLKQFRLEAKKNDDGTYVLSIPNVPVGVYFTFAQKYLVVTALEAGNLSAKKLPDIAKLLALRPQDAISMSLFMDRIPDSMIDLVIGQLEARVPEEPEGATEAQRKLNKKIQEYGLAGLKQLLSEGKELTGIVSVDEKTGLIGLEGSFSGRPGTKLAEAIAGAKSSVSKVAGKFVDMKASAKSMTSMALPSSLLPDLGKVVDEGLEQLLSSSTDPGLEIVAPVLKALVPTIKAGVIDSGSALTIAPGSSQATAIFAVGVKGGKNIESKIKAAVAQLPEQLQSRFKLDSGKIGSLNLHTISTEGADAEFAAMFGDGPVTLGVTDSMIVVGIGPDVKTQLGLFEKSPAKAVGLSTSSLPIDGFLEIAASQSSDPGMKARAKELKGTKLPKGDLMQATLVSDGTSLSVKFFVNGFIAKLGTTSSK</sequence>
<evidence type="ECO:0000256" key="1">
    <source>
        <dbReference type="SAM" id="SignalP"/>
    </source>
</evidence>
<dbReference type="KEGG" id="tim:GMBLW1_05090"/>
<evidence type="ECO:0008006" key="4">
    <source>
        <dbReference type="Google" id="ProtNLM"/>
    </source>
</evidence>
<evidence type="ECO:0000313" key="3">
    <source>
        <dbReference type="Proteomes" id="UP000464378"/>
    </source>
</evidence>
<feature type="signal peptide" evidence="1">
    <location>
        <begin position="1"/>
        <end position="21"/>
    </location>
</feature>
<evidence type="ECO:0000313" key="2">
    <source>
        <dbReference type="EMBL" id="VIP03451.1"/>
    </source>
</evidence>
<dbReference type="EMBL" id="LR593887">
    <property type="protein sequence ID" value="VTS04274.1"/>
    <property type="molecule type" value="Genomic_DNA"/>
</dbReference>
<dbReference type="EMBL" id="LR586016">
    <property type="protein sequence ID" value="VIP03451.1"/>
    <property type="molecule type" value="Genomic_DNA"/>
</dbReference>
<reference evidence="2" key="1">
    <citation type="submission" date="2019-04" db="EMBL/GenBank/DDBJ databases">
        <authorList>
            <consortium name="Science for Life Laboratories"/>
        </authorList>
    </citation>
    <scope>NUCLEOTIDE SEQUENCE</scope>
    <source>
        <strain evidence="2">MBLW1</strain>
    </source>
</reference>
<protein>
    <recommendedName>
        <fullName evidence="4">DUF3352 domain-containing protein</fullName>
    </recommendedName>
</protein>
<accession>A0A6C2YQ62</accession>
<keyword evidence="3" id="KW-1185">Reference proteome</keyword>